<dbReference type="HAMAP" id="MF_00059">
    <property type="entry name" value="RNApol_bact_RpoA"/>
    <property type="match status" value="1"/>
</dbReference>
<gene>
    <name evidence="11" type="primary">rpoA</name>
    <name evidence="13" type="ORF">WG617_01410</name>
</gene>
<evidence type="ECO:0000256" key="5">
    <source>
        <dbReference type="ARBA" id="ARBA00022679"/>
    </source>
</evidence>
<dbReference type="EMBL" id="CP148067">
    <property type="protein sequence ID" value="WXL29290.1"/>
    <property type="molecule type" value="Genomic_DNA"/>
</dbReference>
<dbReference type="InterPro" id="IPR011262">
    <property type="entry name" value="DNA-dir_RNA_pol_insert"/>
</dbReference>
<feature type="region of interest" description="Alpha N-terminal domain (alpha-NTD)" evidence="11">
    <location>
        <begin position="1"/>
        <end position="261"/>
    </location>
</feature>
<evidence type="ECO:0000256" key="3">
    <source>
        <dbReference type="ARBA" id="ARBA00015972"/>
    </source>
</evidence>
<dbReference type="Pfam" id="PF01193">
    <property type="entry name" value="RNA_pol_L"/>
    <property type="match status" value="1"/>
</dbReference>
<dbReference type="SUPFAM" id="SSF55257">
    <property type="entry name" value="RBP11-like subunits of RNA polymerase"/>
    <property type="match status" value="1"/>
</dbReference>
<keyword evidence="6 11" id="KW-0548">Nucleotidyltransferase</keyword>
<evidence type="ECO:0000256" key="1">
    <source>
        <dbReference type="ARBA" id="ARBA00007123"/>
    </source>
</evidence>
<dbReference type="GO" id="GO:0003899">
    <property type="term" value="F:DNA-directed RNA polymerase activity"/>
    <property type="evidence" value="ECO:0007669"/>
    <property type="project" value="UniProtKB-EC"/>
</dbReference>
<comment type="subunit">
    <text evidence="11">Homodimer. The RNAP catalytic core consists of 2 alpha, 1 beta, 1 beta' and 1 omega subunit. When a sigma factor is associated with the core the holoenzyme is formed, which can initiate transcription.</text>
</comment>
<protein>
    <recommendedName>
        <fullName evidence="3 11">DNA-directed RNA polymerase subunit alpha</fullName>
        <shortName evidence="11">RNAP subunit alpha</shortName>
        <ecNumber evidence="2 11">2.7.7.6</ecNumber>
    </recommendedName>
    <alternativeName>
        <fullName evidence="9 11">RNA polymerase subunit alpha</fullName>
    </alternativeName>
    <alternativeName>
        <fullName evidence="8 11">Transcriptase subunit alpha</fullName>
    </alternativeName>
</protein>
<dbReference type="GO" id="GO:0000428">
    <property type="term" value="C:DNA-directed RNA polymerase complex"/>
    <property type="evidence" value="ECO:0007669"/>
    <property type="project" value="UniProtKB-KW"/>
</dbReference>
<dbReference type="NCBIfam" id="NF003519">
    <property type="entry name" value="PRK05182.2-5"/>
    <property type="match status" value="1"/>
</dbReference>
<dbReference type="Gene3D" id="1.10.150.20">
    <property type="entry name" value="5' to 3' exonuclease, C-terminal subdomain"/>
    <property type="match status" value="1"/>
</dbReference>
<dbReference type="InterPro" id="IPR011260">
    <property type="entry name" value="RNAP_asu_C"/>
</dbReference>
<feature type="domain" description="DNA-directed RNA polymerase RpoA/D/Rpb3-type" evidence="12">
    <location>
        <begin position="25"/>
        <end position="252"/>
    </location>
</feature>
<comment type="domain">
    <text evidence="11">The N-terminal domain is essential for RNAP assembly and basal transcription, whereas the C-terminal domain is involved in interaction with transcriptional regulators and with upstream promoter elements.</text>
</comment>
<evidence type="ECO:0000256" key="2">
    <source>
        <dbReference type="ARBA" id="ARBA00012418"/>
    </source>
</evidence>
<evidence type="ECO:0000256" key="7">
    <source>
        <dbReference type="ARBA" id="ARBA00023163"/>
    </source>
</evidence>
<sequence length="339" mass="37788">MEKMSKLDYLQVNSSSISNKNNPNEVTFSVKPLERGFGHTLAVALRRVVLSNITSLALFAIKIEGVSHEFQTITGVTEDVTAIIMNLRKVRFQYDPQYIKDGEIIKVTLKANEPGTITSRSLDVASPSVEIVNKTLPIATINAKGNLHLEMYLRLGRGFMSNEDNKKFIQNDALFTSKIESNIKKGLFIATDSNFNPIEKVNYSVVELNSSSNKIEEELLFTITTDGTVDAKSVIHQACEILVAHFALIGNVDQMKLNVFEEETTETSEPIENDIDINQLGLSVRSLNALRRINKTKISQIAAMTLDELEQTKNLGKKSLDEIQECLKQNGYTLSKGDE</sequence>
<dbReference type="EC" id="2.7.7.6" evidence="2 11"/>
<reference evidence="13" key="1">
    <citation type="submission" date="2024-03" db="EMBL/GenBank/DDBJ databases">
        <title>Complete genome sequence of Mycoplasma felifaucium Z921 isolated from the trachea of a cheetah.</title>
        <authorList>
            <person name="Spergser J."/>
        </authorList>
    </citation>
    <scope>NUCLEOTIDE SEQUENCE [LARGE SCALE GENOMIC DNA]</scope>
    <source>
        <strain evidence="13">Z921</strain>
    </source>
</reference>
<dbReference type="CDD" id="cd06928">
    <property type="entry name" value="RNAP_alpha_NTD"/>
    <property type="match status" value="1"/>
</dbReference>
<name>A0ABZ2RSA6_9BACT</name>
<dbReference type="NCBIfam" id="TIGR02027">
    <property type="entry name" value="rpoA"/>
    <property type="match status" value="1"/>
</dbReference>
<dbReference type="InterPro" id="IPR011263">
    <property type="entry name" value="DNA-dir_RNA_pol_RpoA/D/Rpb3"/>
</dbReference>
<dbReference type="RefSeq" id="WP_027334996.1">
    <property type="nucleotide sequence ID" value="NZ_CP148067.1"/>
</dbReference>
<comment type="function">
    <text evidence="11">DNA-dependent RNA polymerase catalyzes the transcription of DNA into RNA using the four ribonucleoside triphosphates as substrates.</text>
</comment>
<dbReference type="InterPro" id="IPR036643">
    <property type="entry name" value="RNApol_insert_sf"/>
</dbReference>
<dbReference type="Pfam" id="PF01000">
    <property type="entry name" value="RNA_pol_A_bac"/>
    <property type="match status" value="1"/>
</dbReference>
<dbReference type="SUPFAM" id="SSF56553">
    <property type="entry name" value="Insert subdomain of RNA polymerase alpha subunit"/>
    <property type="match status" value="1"/>
</dbReference>
<dbReference type="InterPro" id="IPR011773">
    <property type="entry name" value="DNA-dir_RpoA"/>
</dbReference>
<dbReference type="SUPFAM" id="SSF47789">
    <property type="entry name" value="C-terminal domain of RNA polymerase alpha subunit"/>
    <property type="match status" value="1"/>
</dbReference>
<evidence type="ECO:0000256" key="11">
    <source>
        <dbReference type="HAMAP-Rule" id="MF_00059"/>
    </source>
</evidence>
<keyword evidence="14" id="KW-1185">Reference proteome</keyword>
<evidence type="ECO:0000256" key="6">
    <source>
        <dbReference type="ARBA" id="ARBA00022695"/>
    </source>
</evidence>
<dbReference type="InterPro" id="IPR036603">
    <property type="entry name" value="RBP11-like"/>
</dbReference>
<evidence type="ECO:0000256" key="8">
    <source>
        <dbReference type="ARBA" id="ARBA00032524"/>
    </source>
</evidence>
<proteinExistence type="inferred from homology"/>
<keyword evidence="7 11" id="KW-0804">Transcription</keyword>
<dbReference type="Gene3D" id="2.170.120.12">
    <property type="entry name" value="DNA-directed RNA polymerase, insert domain"/>
    <property type="match status" value="1"/>
</dbReference>
<comment type="catalytic activity">
    <reaction evidence="10 11">
        <text>RNA(n) + a ribonucleoside 5'-triphosphate = RNA(n+1) + diphosphate</text>
        <dbReference type="Rhea" id="RHEA:21248"/>
        <dbReference type="Rhea" id="RHEA-COMP:14527"/>
        <dbReference type="Rhea" id="RHEA-COMP:17342"/>
        <dbReference type="ChEBI" id="CHEBI:33019"/>
        <dbReference type="ChEBI" id="CHEBI:61557"/>
        <dbReference type="ChEBI" id="CHEBI:140395"/>
        <dbReference type="EC" id="2.7.7.6"/>
    </reaction>
</comment>
<feature type="region of interest" description="Alpha C-terminal domain (alpha-CTD)" evidence="11">
    <location>
        <begin position="268"/>
        <end position="339"/>
    </location>
</feature>
<dbReference type="Pfam" id="PF03118">
    <property type="entry name" value="RNA_pol_A_CTD"/>
    <property type="match status" value="1"/>
</dbReference>
<organism evidence="13 14">
    <name type="scientific">Mycoplasmopsis felifaucium</name>
    <dbReference type="NCBI Taxonomy" id="35768"/>
    <lineage>
        <taxon>Bacteria</taxon>
        <taxon>Bacillati</taxon>
        <taxon>Mycoplasmatota</taxon>
        <taxon>Mycoplasmoidales</taxon>
        <taxon>Metamycoplasmataceae</taxon>
        <taxon>Mycoplasmopsis</taxon>
    </lineage>
</organism>
<evidence type="ECO:0000259" key="12">
    <source>
        <dbReference type="SMART" id="SM00662"/>
    </source>
</evidence>
<keyword evidence="5 11" id="KW-0808">Transferase</keyword>
<comment type="similarity">
    <text evidence="1 11">Belongs to the RNA polymerase alpha chain family.</text>
</comment>
<keyword evidence="4 11" id="KW-0240">DNA-directed RNA polymerase</keyword>
<evidence type="ECO:0000256" key="9">
    <source>
        <dbReference type="ARBA" id="ARBA00033070"/>
    </source>
</evidence>
<accession>A0ABZ2RSA6</accession>
<dbReference type="SMART" id="SM00662">
    <property type="entry name" value="RPOLD"/>
    <property type="match status" value="1"/>
</dbReference>
<evidence type="ECO:0000313" key="13">
    <source>
        <dbReference type="EMBL" id="WXL29290.1"/>
    </source>
</evidence>
<evidence type="ECO:0000313" key="14">
    <source>
        <dbReference type="Proteomes" id="UP001477443"/>
    </source>
</evidence>
<dbReference type="Proteomes" id="UP001477443">
    <property type="component" value="Chromosome"/>
</dbReference>
<dbReference type="Gene3D" id="3.30.1360.10">
    <property type="entry name" value="RNA polymerase, RBP11-like subunit"/>
    <property type="match status" value="1"/>
</dbReference>
<evidence type="ECO:0000256" key="10">
    <source>
        <dbReference type="ARBA" id="ARBA00048552"/>
    </source>
</evidence>
<evidence type="ECO:0000256" key="4">
    <source>
        <dbReference type="ARBA" id="ARBA00022478"/>
    </source>
</evidence>